<protein>
    <submittedName>
        <fullName evidence="1">Uncharacterized protein</fullName>
    </submittedName>
</protein>
<dbReference type="InterPro" id="IPR036397">
    <property type="entry name" value="RNaseH_sf"/>
</dbReference>
<proteinExistence type="predicted"/>
<name>A0A6C0HBG6_9ZZZZ</name>
<dbReference type="InterPro" id="IPR012337">
    <property type="entry name" value="RNaseH-like_sf"/>
</dbReference>
<evidence type="ECO:0000313" key="1">
    <source>
        <dbReference type="EMBL" id="QHT77931.1"/>
    </source>
</evidence>
<dbReference type="EMBL" id="MN739923">
    <property type="protein sequence ID" value="QHT77931.1"/>
    <property type="molecule type" value="Genomic_DNA"/>
</dbReference>
<dbReference type="SUPFAM" id="SSF53098">
    <property type="entry name" value="Ribonuclease H-like"/>
    <property type="match status" value="1"/>
</dbReference>
<sequence>MAYCIFQITPGSPTSILDWNVLNLLEKDAPQHSCNCYLKPKNKKTPAKLCGKVAKFSKGSTYFCDKHAKTSTEYCIPTKQTSPSHFNKMKVPELNAICKDLQIMGEHDHFTRPILLGKIHEYYENKCFVPIVHKKKKSANDTDLITIGKKMKLLLNEIPGIHEITHVIIENQISPIANRMKTIQGMLAQYFIMNNSDIHIEFISSANKLSMKNVDVKNENTMNSENTFRENGDENREPLENINSEFVTQNSVYKKHKIDGVTKCSQILDTNDDFKKWKYVLETKKKDDLADCFLQGIWYINKKFI</sequence>
<accession>A0A6C0HBG6</accession>
<reference evidence="1" key="1">
    <citation type="journal article" date="2020" name="Nature">
        <title>Giant virus diversity and host interactions through global metagenomics.</title>
        <authorList>
            <person name="Schulz F."/>
            <person name="Roux S."/>
            <person name="Paez-Espino D."/>
            <person name="Jungbluth S."/>
            <person name="Walsh D.A."/>
            <person name="Denef V.J."/>
            <person name="McMahon K.D."/>
            <person name="Konstantinidis K.T."/>
            <person name="Eloe-Fadrosh E.A."/>
            <person name="Kyrpides N.C."/>
            <person name="Woyke T."/>
        </authorList>
    </citation>
    <scope>NUCLEOTIDE SEQUENCE</scope>
    <source>
        <strain evidence="1">GVMAG-M-3300023179-90</strain>
    </source>
</reference>
<dbReference type="GO" id="GO:0003676">
    <property type="term" value="F:nucleic acid binding"/>
    <property type="evidence" value="ECO:0007669"/>
    <property type="project" value="InterPro"/>
</dbReference>
<organism evidence="1">
    <name type="scientific">viral metagenome</name>
    <dbReference type="NCBI Taxonomy" id="1070528"/>
    <lineage>
        <taxon>unclassified sequences</taxon>
        <taxon>metagenomes</taxon>
        <taxon>organismal metagenomes</taxon>
    </lineage>
</organism>
<dbReference type="AlphaFoldDB" id="A0A6C0HBG6"/>
<dbReference type="Gene3D" id="3.30.420.10">
    <property type="entry name" value="Ribonuclease H-like superfamily/Ribonuclease H"/>
    <property type="match status" value="1"/>
</dbReference>